<dbReference type="EMBL" id="PEVC01000051">
    <property type="protein sequence ID" value="PIV00507.1"/>
    <property type="molecule type" value="Genomic_DNA"/>
</dbReference>
<feature type="domain" description="Glycosyltransferase 2-like" evidence="1">
    <location>
        <begin position="316"/>
        <end position="472"/>
    </location>
</feature>
<dbReference type="InterPro" id="IPR001173">
    <property type="entry name" value="Glyco_trans_2-like"/>
</dbReference>
<dbReference type="SUPFAM" id="SSF53448">
    <property type="entry name" value="Nucleotide-diphospho-sugar transferases"/>
    <property type="match status" value="2"/>
</dbReference>
<evidence type="ECO:0000313" key="3">
    <source>
        <dbReference type="Proteomes" id="UP000229631"/>
    </source>
</evidence>
<dbReference type="Proteomes" id="UP000229631">
    <property type="component" value="Unassembled WGS sequence"/>
</dbReference>
<organism evidence="2 3">
    <name type="scientific">Candidatus Shapirobacteria bacterium CG03_land_8_20_14_0_80_39_12</name>
    <dbReference type="NCBI Taxonomy" id="1974879"/>
    <lineage>
        <taxon>Bacteria</taxon>
        <taxon>Candidatus Shapironibacteriota</taxon>
    </lineage>
</organism>
<name>A0A2M7BBN9_9BACT</name>
<dbReference type="InterPro" id="IPR029044">
    <property type="entry name" value="Nucleotide-diphossugar_trans"/>
</dbReference>
<dbReference type="PANTHER" id="PTHR43179:SF7">
    <property type="entry name" value="RHAMNOSYLTRANSFERASE WBBL"/>
    <property type="match status" value="1"/>
</dbReference>
<gene>
    <name evidence="2" type="ORF">COS54_02835</name>
</gene>
<accession>A0A2M7BBN9</accession>
<dbReference type="Pfam" id="PF00535">
    <property type="entry name" value="Glycos_transf_2"/>
    <property type="match status" value="2"/>
</dbReference>
<reference evidence="3" key="1">
    <citation type="submission" date="2017-09" db="EMBL/GenBank/DDBJ databases">
        <title>Depth-based differentiation of microbial function through sediment-hosted aquifers and enrichment of novel symbionts in the deep terrestrial subsurface.</title>
        <authorList>
            <person name="Probst A.J."/>
            <person name="Ladd B."/>
            <person name="Jarett J.K."/>
            <person name="Geller-Mcgrath D.E."/>
            <person name="Sieber C.M.K."/>
            <person name="Emerson J.B."/>
            <person name="Anantharaman K."/>
            <person name="Thomas B.C."/>
            <person name="Malmstrom R."/>
            <person name="Stieglmeier M."/>
            <person name="Klingl A."/>
            <person name="Woyke T."/>
            <person name="Ryan C.M."/>
            <person name="Banfield J.F."/>
        </authorList>
    </citation>
    <scope>NUCLEOTIDE SEQUENCE [LARGE SCALE GENOMIC DNA]</scope>
</reference>
<proteinExistence type="predicted"/>
<dbReference type="AlphaFoldDB" id="A0A2M7BBN9"/>
<evidence type="ECO:0000259" key="1">
    <source>
        <dbReference type="Pfam" id="PF00535"/>
    </source>
</evidence>
<dbReference type="Gene3D" id="3.90.550.10">
    <property type="entry name" value="Spore Coat Polysaccharide Biosynthesis Protein SpsA, Chain A"/>
    <property type="match status" value="2"/>
</dbReference>
<evidence type="ECO:0000313" key="2">
    <source>
        <dbReference type="EMBL" id="PIV00507.1"/>
    </source>
</evidence>
<dbReference type="CDD" id="cd04186">
    <property type="entry name" value="GT_2_like_c"/>
    <property type="match status" value="1"/>
</dbReference>
<dbReference type="PANTHER" id="PTHR43179">
    <property type="entry name" value="RHAMNOSYLTRANSFERASE WBBL"/>
    <property type="match status" value="1"/>
</dbReference>
<feature type="domain" description="Glycosyltransferase 2-like" evidence="1">
    <location>
        <begin position="7"/>
        <end position="194"/>
    </location>
</feature>
<sequence>MKKKIGIVTVSYNGLNDTLALFSSARILDTEEFIVKWVLVDNGSTDGVSSKVSQEFPEVEVVPTGENLGFAGGYNRGLRYLYAWGADYVLIINNDTLIKDKNFLNELVSVLKKDEKIGLVSPKILFAPGYEYFKDRYAKKDEGKIIWYAGGTFDWHNLASIHRGIDEVDTGKFDRVEETHFISGCCWLMRREVLSLVEFFDDGLFAYFEDNDYLLRSAKAGFIFYYDGLTSLYHKVSRTAGIGSPTADYYLSRNKLTFSFRYASLRTKLAVLKEGIRLLFWGRPMQKKGIKDFFLGKKGIIQREVKENVDWPIKLSVAVVNYKTLPLIIKLLESLDKKDLPAGRQGKNLEIVVLDNDSKDEIEKVILEKYPAVKFIKSPTNLGFSGGYNLAMDFCRGRYLLMLNSDIVVRKSSLEKLIKCEEELGGNVVVAGKLILPDKTTQKSAYHLPTISRAIKEYFLGEKDAFFSYLPDQNKPSEVEGAVMACFLLPQKVRNEIGRLDEGTKFYFEDIDYCRRLKENNIPIYYAPEAVFDHYHGASAKTLGEGEAIKKLKAASLHYHGTIKHYLITAILWIGQKLKKN</sequence>
<protein>
    <recommendedName>
        <fullName evidence="1">Glycosyltransferase 2-like domain-containing protein</fullName>
    </recommendedName>
</protein>
<comment type="caution">
    <text evidence="2">The sequence shown here is derived from an EMBL/GenBank/DDBJ whole genome shotgun (WGS) entry which is preliminary data.</text>
</comment>